<accession>A0A1B7MMV7</accession>
<dbReference type="InterPro" id="IPR052925">
    <property type="entry name" value="Phage_Integrase-like_Recomb"/>
</dbReference>
<protein>
    <submittedName>
        <fullName evidence="3">DNA breaking-rejoining enzyme</fullName>
    </submittedName>
</protein>
<keyword evidence="4" id="KW-1185">Reference proteome</keyword>
<dbReference type="SUPFAM" id="SSF56349">
    <property type="entry name" value="DNA breaking-rejoining enzymes"/>
    <property type="match status" value="1"/>
</dbReference>
<dbReference type="InterPro" id="IPR013762">
    <property type="entry name" value="Integrase-like_cat_sf"/>
</dbReference>
<dbReference type="GO" id="GO:0003677">
    <property type="term" value="F:DNA binding"/>
    <property type="evidence" value="ECO:0007669"/>
    <property type="project" value="UniProtKB-KW"/>
</dbReference>
<dbReference type="OrthoDB" id="3266428at2759"/>
<evidence type="ECO:0000256" key="1">
    <source>
        <dbReference type="ARBA" id="ARBA00023125"/>
    </source>
</evidence>
<dbReference type="AlphaFoldDB" id="A0A1B7MMV7"/>
<dbReference type="PANTHER" id="PTHR34605:SF3">
    <property type="entry name" value="P CELL-TYPE AGGLUTINATION PROTEIN MAP4-LIKE-RELATED"/>
    <property type="match status" value="1"/>
</dbReference>
<dbReference type="PANTHER" id="PTHR34605">
    <property type="entry name" value="PHAGE_INTEGRASE DOMAIN-CONTAINING PROTEIN"/>
    <property type="match status" value="1"/>
</dbReference>
<dbReference type="STRING" id="1314800.A0A1B7MMV7"/>
<dbReference type="InParanoid" id="A0A1B7MMV7"/>
<dbReference type="EMBL" id="KV448685">
    <property type="protein sequence ID" value="OAX33912.1"/>
    <property type="molecule type" value="Genomic_DNA"/>
</dbReference>
<evidence type="ECO:0000313" key="4">
    <source>
        <dbReference type="Proteomes" id="UP000092154"/>
    </source>
</evidence>
<organism evidence="3 4">
    <name type="scientific">Rhizopogon vinicolor AM-OR11-026</name>
    <dbReference type="NCBI Taxonomy" id="1314800"/>
    <lineage>
        <taxon>Eukaryota</taxon>
        <taxon>Fungi</taxon>
        <taxon>Dikarya</taxon>
        <taxon>Basidiomycota</taxon>
        <taxon>Agaricomycotina</taxon>
        <taxon>Agaricomycetes</taxon>
        <taxon>Agaricomycetidae</taxon>
        <taxon>Boletales</taxon>
        <taxon>Suillineae</taxon>
        <taxon>Rhizopogonaceae</taxon>
        <taxon>Rhizopogon</taxon>
    </lineage>
</organism>
<dbReference type="Gene3D" id="1.10.150.130">
    <property type="match status" value="1"/>
</dbReference>
<dbReference type="Proteomes" id="UP000092154">
    <property type="component" value="Unassembled WGS sequence"/>
</dbReference>
<dbReference type="GO" id="GO:0015074">
    <property type="term" value="P:DNA integration"/>
    <property type="evidence" value="ECO:0007669"/>
    <property type="project" value="InterPro"/>
</dbReference>
<keyword evidence="1" id="KW-0238">DNA-binding</keyword>
<name>A0A1B7MMV7_9AGAM</name>
<dbReference type="Gene3D" id="1.10.443.10">
    <property type="entry name" value="Intergrase catalytic core"/>
    <property type="match status" value="1"/>
</dbReference>
<gene>
    <name evidence="3" type="ORF">K503DRAFT_794348</name>
</gene>
<proteinExistence type="predicted"/>
<dbReference type="SUPFAM" id="SSF47823">
    <property type="entry name" value="lambda integrase-like, N-terminal domain"/>
    <property type="match status" value="1"/>
</dbReference>
<evidence type="ECO:0000256" key="2">
    <source>
        <dbReference type="ARBA" id="ARBA00023172"/>
    </source>
</evidence>
<dbReference type="GO" id="GO:0006310">
    <property type="term" value="P:DNA recombination"/>
    <property type="evidence" value="ECO:0007669"/>
    <property type="project" value="UniProtKB-KW"/>
</dbReference>
<reference evidence="3 4" key="1">
    <citation type="submission" date="2016-06" db="EMBL/GenBank/DDBJ databases">
        <title>Comparative genomics of the ectomycorrhizal sister species Rhizopogon vinicolor and Rhizopogon vesiculosus (Basidiomycota: Boletales) reveals a divergence of the mating type B locus.</title>
        <authorList>
            <consortium name="DOE Joint Genome Institute"/>
            <person name="Mujic A.B."/>
            <person name="Kuo A."/>
            <person name="Tritt A."/>
            <person name="Lipzen A."/>
            <person name="Chen C."/>
            <person name="Johnson J."/>
            <person name="Sharma A."/>
            <person name="Barry K."/>
            <person name="Grigoriev I.V."/>
            <person name="Spatafora J.W."/>
        </authorList>
    </citation>
    <scope>NUCLEOTIDE SEQUENCE [LARGE SCALE GENOMIC DNA]</scope>
    <source>
        <strain evidence="3 4">AM-OR11-026</strain>
    </source>
</reference>
<keyword evidence="2" id="KW-0233">DNA recombination</keyword>
<dbReference type="InterPro" id="IPR010998">
    <property type="entry name" value="Integrase_recombinase_N"/>
</dbReference>
<sequence>MLISIEPKTHKNYGTGLLHFHQFCDSISIPEEQRLPAPEHLLAAFIASWAGNIAETTADSWLAGLHFWHQYNGAPWHGYLLLQRTKAGLAKIVPSSSKCPRHPPVTLDHMHALLGELVIASPNAFDSTRHVSQSSVVCQLSSPNGIEYSVFHIPWTKTTHGNRADIITSKIDNPTNPFNALKHHLSANASVPLTAPFFTFETPTGWDPMRRTWFLKRCNDIWRSANLPELSGHCFRTGGATELLLRGVPPDVVAVQGRWRSKAFLEYWRRIESILPIFITGPFADSHISILQSSMDSFERRYR</sequence>
<dbReference type="InterPro" id="IPR011010">
    <property type="entry name" value="DNA_brk_join_enz"/>
</dbReference>
<evidence type="ECO:0000313" key="3">
    <source>
        <dbReference type="EMBL" id="OAX33912.1"/>
    </source>
</evidence>